<organism evidence="8 9">
    <name type="scientific">Actinomyces viscosus C505</name>
    <dbReference type="NCBI Taxonomy" id="562973"/>
    <lineage>
        <taxon>Bacteria</taxon>
        <taxon>Bacillati</taxon>
        <taxon>Actinomycetota</taxon>
        <taxon>Actinomycetes</taxon>
        <taxon>Actinomycetales</taxon>
        <taxon>Actinomycetaceae</taxon>
        <taxon>Actinomyces</taxon>
    </lineage>
</organism>
<feature type="transmembrane region" description="Helical" evidence="6">
    <location>
        <begin position="227"/>
        <end position="251"/>
    </location>
</feature>
<dbReference type="EMBL" id="ACRE02000050">
    <property type="protein sequence ID" value="EGE38106.1"/>
    <property type="molecule type" value="Genomic_DNA"/>
</dbReference>
<feature type="transmembrane region" description="Helical" evidence="6">
    <location>
        <begin position="33"/>
        <end position="54"/>
    </location>
</feature>
<comment type="caution">
    <text evidence="8">The sequence shown here is derived from an EMBL/GenBank/DDBJ whole genome shotgun (WGS) entry which is preliminary data.</text>
</comment>
<dbReference type="HOGENOM" id="CLU_001265_19_4_11"/>
<feature type="transmembrane region" description="Helical" evidence="6">
    <location>
        <begin position="356"/>
        <end position="377"/>
    </location>
</feature>
<keyword evidence="5 6" id="KW-0472">Membrane</keyword>
<feature type="transmembrane region" description="Helical" evidence="6">
    <location>
        <begin position="263"/>
        <end position="285"/>
    </location>
</feature>
<evidence type="ECO:0000256" key="6">
    <source>
        <dbReference type="SAM" id="Phobius"/>
    </source>
</evidence>
<dbReference type="AlphaFoldDB" id="F2UY05"/>
<reference evidence="8 9" key="2">
    <citation type="submission" date="2011-10" db="EMBL/GenBank/DDBJ databases">
        <title>The Genome Sequence of Actinomyces viscosus C505.</title>
        <authorList>
            <consortium name="The Broad Institute Genome Sequencing Platform"/>
            <consortium name="The Broad Institute Genome Sequencing Center for Infectious Disease"/>
            <person name="Earl A."/>
            <person name="Ward D."/>
            <person name="Feldgarden M."/>
            <person name="Gevers D."/>
            <person name="Sibley C.D."/>
            <person name="Field T.R."/>
            <person name="Grinwis M."/>
            <person name="Eshaghurshan C.S."/>
            <person name="Surette M.G."/>
            <person name="Young S.K."/>
            <person name="Zeng Q."/>
            <person name="Gargeya S."/>
            <person name="Fitzgerald M."/>
            <person name="Haas B."/>
            <person name="Abouelleil A."/>
            <person name="Alvarado L."/>
            <person name="Arachchi H.M."/>
            <person name="Berlin A."/>
            <person name="Brown A."/>
            <person name="Chapman S.B."/>
            <person name="Chen Z."/>
            <person name="Dunbar C."/>
            <person name="Freedman E."/>
            <person name="Gearin G."/>
            <person name="Goldberg J."/>
            <person name="Griggs A."/>
            <person name="Gujja S."/>
            <person name="Heiman D."/>
            <person name="Howarth C."/>
            <person name="Larson L."/>
            <person name="Lui A."/>
            <person name="MacDonald P.J.P."/>
            <person name="Montmayeur A."/>
            <person name="Murphy C."/>
            <person name="Neiman D."/>
            <person name="Pearson M."/>
            <person name="Priest M."/>
            <person name="Roberts A."/>
            <person name="Saif S."/>
            <person name="Shea T."/>
            <person name="Shenoy N."/>
            <person name="Sisk P."/>
            <person name="Stolte C."/>
            <person name="Sykes S."/>
            <person name="Wortman J."/>
            <person name="Nusbaum C."/>
            <person name="Birren B."/>
        </authorList>
    </citation>
    <scope>NUCLEOTIDE SEQUENCE [LARGE SCALE GENOMIC DNA]</scope>
    <source>
        <strain evidence="8 9">C505</strain>
    </source>
</reference>
<feature type="transmembrane region" description="Helical" evidence="6">
    <location>
        <begin position="322"/>
        <end position="344"/>
    </location>
</feature>
<keyword evidence="4 6" id="KW-1133">Transmembrane helix</keyword>
<feature type="transmembrane region" description="Helical" evidence="6">
    <location>
        <begin position="383"/>
        <end position="405"/>
    </location>
</feature>
<dbReference type="InterPro" id="IPR036259">
    <property type="entry name" value="MFS_trans_sf"/>
</dbReference>
<feature type="transmembrane region" description="Helical" evidence="6">
    <location>
        <begin position="185"/>
        <end position="206"/>
    </location>
</feature>
<evidence type="ECO:0000313" key="9">
    <source>
        <dbReference type="Proteomes" id="UP000004668"/>
    </source>
</evidence>
<evidence type="ECO:0000313" key="8">
    <source>
        <dbReference type="EMBL" id="EGE38106.1"/>
    </source>
</evidence>
<evidence type="ECO:0000256" key="2">
    <source>
        <dbReference type="ARBA" id="ARBA00022475"/>
    </source>
</evidence>
<reference evidence="9" key="1">
    <citation type="submission" date="2010-02" db="EMBL/GenBank/DDBJ databases">
        <title>The Genome Sequence of Prevotella oris strain C735.</title>
        <authorList>
            <consortium name="The Broad Institute Genome Sequencing Platform"/>
            <person name="Ward D."/>
            <person name="Feldgarden M."/>
            <person name="Earl A."/>
            <person name="Young S.K."/>
            <person name="Zeng Q."/>
            <person name="Koehrsen M."/>
            <person name="Alvarado L."/>
            <person name="Berlin A."/>
            <person name="Bochicchio J."/>
            <person name="Borenstein D."/>
            <person name="Chapman S.B."/>
            <person name="Chen Z."/>
            <person name="Engels R."/>
            <person name="Freedman E."/>
            <person name="Gellesch M."/>
            <person name="Goldberg J."/>
            <person name="Griggs A."/>
            <person name="Gujja S."/>
            <person name="Heilman E."/>
            <person name="Heiman D."/>
            <person name="Hepburn T."/>
            <person name="Howarth C."/>
            <person name="Jen D."/>
            <person name="Larson L."/>
            <person name="Mehta T."/>
            <person name="Park D."/>
            <person name="Pearson M."/>
            <person name="Roberts A."/>
            <person name="Saif S."/>
            <person name="Shea T."/>
            <person name="Shenoy N."/>
            <person name="Sisk P."/>
            <person name="Stolte C."/>
            <person name="Sykes S."/>
            <person name="Thomson T."/>
            <person name="Walk T."/>
            <person name="White J."/>
            <person name="Yandava C."/>
            <person name="Sibley C.D."/>
            <person name="Field T.R."/>
            <person name="Grinwis M."/>
            <person name="Eshaghurshan C.S."/>
            <person name="Surette M.G."/>
            <person name="Haas B."/>
            <person name="Nusbaum C."/>
            <person name="Birren B."/>
        </authorList>
    </citation>
    <scope>NUCLEOTIDE SEQUENCE [LARGE SCALE GENOMIC DNA]</scope>
    <source>
        <strain evidence="9">C505</strain>
    </source>
</reference>
<dbReference type="PANTHER" id="PTHR43124:SF3">
    <property type="entry name" value="CHLORAMPHENICOL EFFLUX PUMP RV0191"/>
    <property type="match status" value="1"/>
</dbReference>
<evidence type="ECO:0000256" key="5">
    <source>
        <dbReference type="ARBA" id="ARBA00023136"/>
    </source>
</evidence>
<evidence type="ECO:0000256" key="1">
    <source>
        <dbReference type="ARBA" id="ARBA00004651"/>
    </source>
</evidence>
<dbReference type="GO" id="GO:0005886">
    <property type="term" value="C:plasma membrane"/>
    <property type="evidence" value="ECO:0007669"/>
    <property type="project" value="UniProtKB-SubCell"/>
</dbReference>
<sequence length="411" mass="41734">MTEQQHHHGDHIAVAQQGSGGSPAAIYPGNGGAVSVLVVAALFVLTQLYAAIPLLGPVGASMGADATFALSTCFSVTYAVGFLVWGPISDRYGRKKVMTASIGVLAVATLLCSAASSLPMLAGVRALQGAAASGFAPVALAYLTEAVAPQRRARAIGAMSAAFLVAGIFGQVLASTIALRASWSWFFVACGVVLAIIFTIILFSVAEVPNHSPSMTLLQQFGNLVVLLFRPAIVLLGIAHITLLLSFVALYTGIGHHLEDLHVAASNIILIRLAALPAMFISLGAGALAKRIGAIRVAQVGFGLAAVGMLGETFTAQTISGVVASSIVYVSGVALSIPSMIMLYGETAAPHRGSGMAINGFVLFIGASIGALVGKAIGGFGTLTLTLVALLVIAATSLLTLGAILRKGSSS</sequence>
<dbReference type="InterPro" id="IPR020846">
    <property type="entry name" value="MFS_dom"/>
</dbReference>
<dbReference type="eggNOG" id="COG2814">
    <property type="taxonomic scope" value="Bacteria"/>
</dbReference>
<accession>F2UY05</accession>
<keyword evidence="3 6" id="KW-0812">Transmembrane</keyword>
<dbReference type="RefSeq" id="WP_003787975.1">
    <property type="nucleotide sequence ID" value="NZ_KI391969.1"/>
</dbReference>
<dbReference type="Proteomes" id="UP000004668">
    <property type="component" value="Unassembled WGS sequence"/>
</dbReference>
<feature type="transmembrane region" description="Helical" evidence="6">
    <location>
        <begin position="297"/>
        <end position="316"/>
    </location>
</feature>
<feature type="transmembrane region" description="Helical" evidence="6">
    <location>
        <begin position="97"/>
        <end position="116"/>
    </location>
</feature>
<proteinExistence type="predicted"/>
<comment type="subcellular location">
    <subcellularLocation>
        <location evidence="1">Cell membrane</location>
        <topology evidence="1">Multi-pass membrane protein</topology>
    </subcellularLocation>
</comment>
<dbReference type="Gene3D" id="1.20.1250.20">
    <property type="entry name" value="MFS general substrate transporter like domains"/>
    <property type="match status" value="1"/>
</dbReference>
<dbReference type="InterPro" id="IPR011701">
    <property type="entry name" value="MFS"/>
</dbReference>
<keyword evidence="2" id="KW-1003">Cell membrane</keyword>
<dbReference type="SUPFAM" id="SSF103473">
    <property type="entry name" value="MFS general substrate transporter"/>
    <property type="match status" value="1"/>
</dbReference>
<dbReference type="PANTHER" id="PTHR43124">
    <property type="entry name" value="PURINE EFFLUX PUMP PBUE"/>
    <property type="match status" value="1"/>
</dbReference>
<name>F2UY05_ACTVI</name>
<feature type="domain" description="Major facilitator superfamily (MFS) profile" evidence="7">
    <location>
        <begin position="24"/>
        <end position="411"/>
    </location>
</feature>
<feature type="transmembrane region" description="Helical" evidence="6">
    <location>
        <begin position="155"/>
        <end position="179"/>
    </location>
</feature>
<dbReference type="GO" id="GO:0022857">
    <property type="term" value="F:transmembrane transporter activity"/>
    <property type="evidence" value="ECO:0007669"/>
    <property type="project" value="InterPro"/>
</dbReference>
<feature type="transmembrane region" description="Helical" evidence="6">
    <location>
        <begin position="122"/>
        <end position="143"/>
    </location>
</feature>
<gene>
    <name evidence="8" type="ORF">HMPREF0059_00959</name>
</gene>
<dbReference type="PROSITE" id="PS50850">
    <property type="entry name" value="MFS"/>
    <property type="match status" value="1"/>
</dbReference>
<dbReference type="InterPro" id="IPR050189">
    <property type="entry name" value="MFS_Efflux_Transporters"/>
</dbReference>
<protein>
    <recommendedName>
        <fullName evidence="7">Major facilitator superfamily (MFS) profile domain-containing protein</fullName>
    </recommendedName>
</protein>
<evidence type="ECO:0000256" key="4">
    <source>
        <dbReference type="ARBA" id="ARBA00022989"/>
    </source>
</evidence>
<dbReference type="Pfam" id="PF07690">
    <property type="entry name" value="MFS_1"/>
    <property type="match status" value="1"/>
</dbReference>
<evidence type="ECO:0000256" key="3">
    <source>
        <dbReference type="ARBA" id="ARBA00022692"/>
    </source>
</evidence>
<evidence type="ECO:0000259" key="7">
    <source>
        <dbReference type="PROSITE" id="PS50850"/>
    </source>
</evidence>
<feature type="transmembrane region" description="Helical" evidence="6">
    <location>
        <begin position="66"/>
        <end position="85"/>
    </location>
</feature>